<dbReference type="InterPro" id="IPR018077">
    <property type="entry name" value="Glyco_hydro_fam25_subgr"/>
</dbReference>
<keyword evidence="3" id="KW-0326">Glycosidase</keyword>
<dbReference type="Pfam" id="PF01183">
    <property type="entry name" value="Glyco_hydro_25"/>
    <property type="match status" value="1"/>
</dbReference>
<dbReference type="Gene3D" id="1.10.101.10">
    <property type="entry name" value="PGBD-like superfamily/PGBD"/>
    <property type="match status" value="1"/>
</dbReference>
<dbReference type="InterPro" id="IPR017853">
    <property type="entry name" value="GH"/>
</dbReference>
<dbReference type="Gene3D" id="3.20.20.80">
    <property type="entry name" value="Glycosidases"/>
    <property type="match status" value="1"/>
</dbReference>
<organism evidence="5 6">
    <name type="scientific">Clostridium sardiniense</name>
    <name type="common">Clostridium absonum</name>
    <dbReference type="NCBI Taxonomy" id="29369"/>
    <lineage>
        <taxon>Bacteria</taxon>
        <taxon>Bacillati</taxon>
        <taxon>Bacillota</taxon>
        <taxon>Clostridia</taxon>
        <taxon>Eubacteriales</taxon>
        <taxon>Clostridiaceae</taxon>
        <taxon>Clostridium</taxon>
    </lineage>
</organism>
<keyword evidence="6" id="KW-1185">Reference proteome</keyword>
<evidence type="ECO:0000259" key="4">
    <source>
        <dbReference type="Pfam" id="PF01471"/>
    </source>
</evidence>
<dbReference type="EMBL" id="JAIKTU010000002">
    <property type="protein sequence ID" value="MBY0754327.1"/>
    <property type="molecule type" value="Genomic_DNA"/>
</dbReference>
<gene>
    <name evidence="5" type="ORF">K5V21_02550</name>
</gene>
<evidence type="ECO:0000256" key="3">
    <source>
        <dbReference type="ARBA" id="ARBA00023295"/>
    </source>
</evidence>
<protein>
    <submittedName>
        <fullName evidence="5">Peptidoglycan-binding protein</fullName>
    </submittedName>
</protein>
<dbReference type="RefSeq" id="WP_221858877.1">
    <property type="nucleotide sequence ID" value="NZ_JAIKTU010000002.1"/>
</dbReference>
<evidence type="ECO:0000313" key="6">
    <source>
        <dbReference type="Proteomes" id="UP001299068"/>
    </source>
</evidence>
<evidence type="ECO:0000256" key="1">
    <source>
        <dbReference type="ARBA" id="ARBA00010646"/>
    </source>
</evidence>
<dbReference type="SMART" id="SM00641">
    <property type="entry name" value="Glyco_25"/>
    <property type="match status" value="1"/>
</dbReference>
<dbReference type="InterPro" id="IPR036366">
    <property type="entry name" value="PGBDSf"/>
</dbReference>
<sequence length="328" mass="37067">MKSKNTNNIRGIDISNWQANVNFSKVKSDGIEVVIIKATEGIKFVDKRLDEHYKGAKDQGLKIGFYHFMSDTTNPKDQAKDFWNIIKDKKFDVIPVLDIEKENQGRNAKGVTDRCIEFLNEFKNLSGYECIIYTYTYFAKSKLDNRLKNYPLWIAHYDVNTPGDNGIWSDWVGFQYTDKAKISGVSGNCDANEFTDCIFINRSNNNSNSSNSSSNVKKELWEVSISGSIVSDLQKELNKQFAANLKVDGYFGDKTLNACINLSKGARGNITRIVQRRLVANGYLIGKFGIDGVFGDSTESAIKSFQKDKKLSIDGIVGKNTWRRLFSK</sequence>
<dbReference type="SUPFAM" id="SSF47090">
    <property type="entry name" value="PGBD-like"/>
    <property type="match status" value="1"/>
</dbReference>
<proteinExistence type="inferred from homology"/>
<evidence type="ECO:0000313" key="5">
    <source>
        <dbReference type="EMBL" id="MBY0754327.1"/>
    </source>
</evidence>
<dbReference type="InterPro" id="IPR002477">
    <property type="entry name" value="Peptidoglycan-bd-like"/>
</dbReference>
<dbReference type="InterPro" id="IPR036365">
    <property type="entry name" value="PGBD-like_sf"/>
</dbReference>
<dbReference type="PROSITE" id="PS51904">
    <property type="entry name" value="GLYCOSYL_HYDROL_F25_2"/>
    <property type="match status" value="1"/>
</dbReference>
<keyword evidence="2" id="KW-0378">Hydrolase</keyword>
<dbReference type="PANTHER" id="PTHR34135">
    <property type="entry name" value="LYSOZYME"/>
    <property type="match status" value="1"/>
</dbReference>
<comment type="caution">
    <text evidence="5">The sequence shown here is derived from an EMBL/GenBank/DDBJ whole genome shotgun (WGS) entry which is preliminary data.</text>
</comment>
<dbReference type="SUPFAM" id="SSF51445">
    <property type="entry name" value="(Trans)glycosidases"/>
    <property type="match status" value="1"/>
</dbReference>
<dbReference type="Proteomes" id="UP001299068">
    <property type="component" value="Unassembled WGS sequence"/>
</dbReference>
<dbReference type="InterPro" id="IPR002053">
    <property type="entry name" value="Glyco_hydro_25"/>
</dbReference>
<comment type="similarity">
    <text evidence="1">Belongs to the glycosyl hydrolase 25 family.</text>
</comment>
<feature type="domain" description="Peptidoglycan binding-like" evidence="4">
    <location>
        <begin position="268"/>
        <end position="325"/>
    </location>
</feature>
<dbReference type="PANTHER" id="PTHR34135:SF2">
    <property type="entry name" value="LYSOZYME"/>
    <property type="match status" value="1"/>
</dbReference>
<accession>A0ABS7KUQ2</accession>
<dbReference type="CDD" id="cd06525">
    <property type="entry name" value="GH25_Lyc-like"/>
    <property type="match status" value="1"/>
</dbReference>
<evidence type="ECO:0000256" key="2">
    <source>
        <dbReference type="ARBA" id="ARBA00022801"/>
    </source>
</evidence>
<name>A0ABS7KUQ2_CLOSR</name>
<reference evidence="5 6" key="1">
    <citation type="journal article" date="2021" name="Cell Host Microbe">
        <title>in vivo commensal control of Clostridioides difficile virulence.</title>
        <authorList>
            <person name="Girinathan B.P."/>
            <person name="Dibenedetto N."/>
            <person name="Worley J.N."/>
            <person name="Peltier J."/>
            <person name="Arrieta-Ortiz M.L."/>
            <person name="Rupa Christinal Immanuel S."/>
            <person name="Lavin R."/>
            <person name="Delaney M.L."/>
            <person name="Cummins C."/>
            <person name="Hoffmann M."/>
            <person name="Luo Y."/>
            <person name="Gonzalez-Escalona N."/>
            <person name="Allard M."/>
            <person name="Onderdonk A.B."/>
            <person name="Gerber G.K."/>
            <person name="Sonenshein A.L."/>
            <person name="Baliga N."/>
            <person name="Dupuy B."/>
            <person name="Bry L."/>
        </authorList>
    </citation>
    <scope>NUCLEOTIDE SEQUENCE [LARGE SCALE GENOMIC DNA]</scope>
    <source>
        <strain evidence="5 6">DSM 599</strain>
    </source>
</reference>
<dbReference type="Pfam" id="PF01471">
    <property type="entry name" value="PG_binding_1"/>
    <property type="match status" value="1"/>
</dbReference>